<name>A0A3P3TEN3_9BACL</name>
<accession>A0A3P3TEN3</accession>
<dbReference type="OrthoDB" id="2657408at2"/>
<comment type="caution">
    <text evidence="1">The sequence shown here is derived from an EMBL/GenBank/DDBJ whole genome shotgun (WGS) entry which is preliminary data.</text>
</comment>
<dbReference type="RefSeq" id="WP_128635976.1">
    <property type="nucleotide sequence ID" value="NZ_RRCN01000002.1"/>
</dbReference>
<organism evidence="1 2">
    <name type="scientific">Paenibacillus oralis</name>
    <dbReference type="NCBI Taxonomy" id="2490856"/>
    <lineage>
        <taxon>Bacteria</taxon>
        <taxon>Bacillati</taxon>
        <taxon>Bacillota</taxon>
        <taxon>Bacilli</taxon>
        <taxon>Bacillales</taxon>
        <taxon>Paenibacillaceae</taxon>
        <taxon>Paenibacillus</taxon>
    </lineage>
</organism>
<dbReference type="AlphaFoldDB" id="A0A3P3TEN3"/>
<reference evidence="1 2" key="1">
    <citation type="submission" date="2018-11" db="EMBL/GenBank/DDBJ databases">
        <title>Genome sequencing of Paenibacillus sp. KCOM 3021 (= ChDC PVNT-B20).</title>
        <authorList>
            <person name="Kook J.-K."/>
            <person name="Park S.-N."/>
            <person name="Lim Y.K."/>
        </authorList>
    </citation>
    <scope>NUCLEOTIDE SEQUENCE [LARGE SCALE GENOMIC DNA]</scope>
    <source>
        <strain evidence="1 2">KCOM 3021</strain>
    </source>
</reference>
<protein>
    <recommendedName>
        <fullName evidence="3">DUF5704 domain-containing protein</fullName>
    </recommendedName>
</protein>
<sequence>MANYKSASVKTGYHLKFDLKTKGNMYNDKDAIRITPTFYFQDNDPSTQPNRIPVDLYYHSDTNKFVKVGSAADVERREIILNNRLRNVPYSDIVNTAGSIYDLSTGWSMTRDQYVSAFVKRSTELTYVGGYDVQILPSPLRTFINTFERPANANATPARVNASVQQWYGEYSLPASVYVVTKGTDLAVYGRKNRLDDKSPIFLKNGYITVNFNIETIRNADLAHPYLQYIHGPFNNQWWDMEGYDSTGGRRDHLITDPYGVQFKIEDGDVIFYDANRSSYDDYAPKGTH</sequence>
<keyword evidence="2" id="KW-1185">Reference proteome</keyword>
<dbReference type="Proteomes" id="UP000267017">
    <property type="component" value="Unassembled WGS sequence"/>
</dbReference>
<evidence type="ECO:0008006" key="3">
    <source>
        <dbReference type="Google" id="ProtNLM"/>
    </source>
</evidence>
<evidence type="ECO:0000313" key="2">
    <source>
        <dbReference type="Proteomes" id="UP000267017"/>
    </source>
</evidence>
<evidence type="ECO:0000313" key="1">
    <source>
        <dbReference type="EMBL" id="RRJ54883.1"/>
    </source>
</evidence>
<dbReference type="EMBL" id="RRCN01000002">
    <property type="protein sequence ID" value="RRJ54883.1"/>
    <property type="molecule type" value="Genomic_DNA"/>
</dbReference>
<proteinExistence type="predicted"/>
<gene>
    <name evidence="1" type="ORF">EHV15_35505</name>
</gene>